<dbReference type="SUPFAM" id="SSF46689">
    <property type="entry name" value="Homeodomain-like"/>
    <property type="match status" value="1"/>
</dbReference>
<sequence>MNRKEKEIETKRRLMEATEAVFSRRGFAQATVDEIIALADTGKGTLYKYFGNKDNVFYTLVSHKHNELMERMWSVAGDAEKSVEERLAGILAVWMEFLRKNTVLWQVLCFEMTCTNRGFSGVEDENGEVRLVSRWGKLPPPEEQESILRYHRLLAEENKPILKVYEEGIRQNLFCEMAQHKDIAVHMFLAVAMIVFFHSSGDIEKISARDFAANFVKTRLYGLIRHNDEF</sequence>
<keyword evidence="1 2" id="KW-0238">DNA-binding</keyword>
<dbReference type="PANTHER" id="PTHR43479:SF11">
    <property type="entry name" value="ACREF_ENVCD OPERON REPRESSOR-RELATED"/>
    <property type="match status" value="1"/>
</dbReference>
<feature type="DNA-binding region" description="H-T-H motif" evidence="2">
    <location>
        <begin position="31"/>
        <end position="50"/>
    </location>
</feature>
<organism evidence="4 5">
    <name type="scientific">Succiniclasticum ruminis</name>
    <dbReference type="NCBI Taxonomy" id="40841"/>
    <lineage>
        <taxon>Bacteria</taxon>
        <taxon>Bacillati</taxon>
        <taxon>Bacillota</taxon>
        <taxon>Negativicutes</taxon>
        <taxon>Acidaminococcales</taxon>
        <taxon>Acidaminococcaceae</taxon>
        <taxon>Succiniclasticum</taxon>
    </lineage>
</organism>
<protein>
    <submittedName>
        <fullName evidence="4">Transcriptional regulator, TetR family</fullName>
    </submittedName>
</protein>
<feature type="domain" description="HTH tetR-type" evidence="3">
    <location>
        <begin position="8"/>
        <end position="68"/>
    </location>
</feature>
<gene>
    <name evidence="4" type="ORF">SAMN04487864_104149</name>
</gene>
<evidence type="ECO:0000256" key="1">
    <source>
        <dbReference type="ARBA" id="ARBA00023125"/>
    </source>
</evidence>
<dbReference type="Gene3D" id="1.10.357.10">
    <property type="entry name" value="Tetracycline Repressor, domain 2"/>
    <property type="match status" value="1"/>
</dbReference>
<name>A0A1G6KA09_9FIRM</name>
<dbReference type="InterPro" id="IPR009057">
    <property type="entry name" value="Homeodomain-like_sf"/>
</dbReference>
<evidence type="ECO:0000259" key="3">
    <source>
        <dbReference type="PROSITE" id="PS50977"/>
    </source>
</evidence>
<dbReference type="PRINTS" id="PR00455">
    <property type="entry name" value="HTHTETR"/>
</dbReference>
<dbReference type="PANTHER" id="PTHR43479">
    <property type="entry name" value="ACREF/ENVCD OPERON REPRESSOR-RELATED"/>
    <property type="match status" value="1"/>
</dbReference>
<reference evidence="5" key="1">
    <citation type="submission" date="2016-10" db="EMBL/GenBank/DDBJ databases">
        <authorList>
            <person name="Varghese N."/>
            <person name="Submissions S."/>
        </authorList>
    </citation>
    <scope>NUCLEOTIDE SEQUENCE [LARGE SCALE GENOMIC DNA]</scope>
    <source>
        <strain evidence="5">DSM 11005</strain>
    </source>
</reference>
<dbReference type="InterPro" id="IPR050624">
    <property type="entry name" value="HTH-type_Tx_Regulator"/>
</dbReference>
<dbReference type="AlphaFoldDB" id="A0A1G6KA09"/>
<dbReference type="OrthoDB" id="268339at2"/>
<accession>A0A1G6KA09</accession>
<dbReference type="Gene3D" id="1.10.10.60">
    <property type="entry name" value="Homeodomain-like"/>
    <property type="match status" value="1"/>
</dbReference>
<proteinExistence type="predicted"/>
<dbReference type="GO" id="GO:0003677">
    <property type="term" value="F:DNA binding"/>
    <property type="evidence" value="ECO:0007669"/>
    <property type="project" value="UniProtKB-UniRule"/>
</dbReference>
<dbReference type="Proteomes" id="UP000198943">
    <property type="component" value="Unassembled WGS sequence"/>
</dbReference>
<keyword evidence="5" id="KW-1185">Reference proteome</keyword>
<dbReference type="EMBL" id="FMYW01000004">
    <property type="protein sequence ID" value="SDC27909.1"/>
    <property type="molecule type" value="Genomic_DNA"/>
</dbReference>
<evidence type="ECO:0000313" key="5">
    <source>
        <dbReference type="Proteomes" id="UP000198943"/>
    </source>
</evidence>
<evidence type="ECO:0000256" key="2">
    <source>
        <dbReference type="PROSITE-ProRule" id="PRU00335"/>
    </source>
</evidence>
<dbReference type="RefSeq" id="WP_093729837.1">
    <property type="nucleotide sequence ID" value="NZ_FMYW01000004.1"/>
</dbReference>
<dbReference type="InterPro" id="IPR001647">
    <property type="entry name" value="HTH_TetR"/>
</dbReference>
<dbReference type="PROSITE" id="PS50977">
    <property type="entry name" value="HTH_TETR_2"/>
    <property type="match status" value="1"/>
</dbReference>
<evidence type="ECO:0000313" key="4">
    <source>
        <dbReference type="EMBL" id="SDC27909.1"/>
    </source>
</evidence>
<dbReference type="Pfam" id="PF00440">
    <property type="entry name" value="TetR_N"/>
    <property type="match status" value="1"/>
</dbReference>